<evidence type="ECO:0000313" key="1">
    <source>
        <dbReference type="EMBL" id="ALY09598.1"/>
    </source>
</evidence>
<reference evidence="2" key="1">
    <citation type="submission" date="2015-11" db="EMBL/GenBank/DDBJ databases">
        <authorList>
            <person name="Dogans D."/>
            <person name="Schneider V.M."/>
            <person name="Bradley K.W."/>
            <person name="Asai D.J."/>
            <person name="Bowman C.A."/>
            <person name="Russell D.A."/>
            <person name="Pope W.H."/>
            <person name="Jacobs-Sera D."/>
            <person name="Hendrix R.W."/>
            <person name="Hatfull G.F."/>
        </authorList>
    </citation>
    <scope>NUCLEOTIDE SEQUENCE [LARGE SCALE GENOMIC DNA]</scope>
</reference>
<dbReference type="GeneID" id="40078929"/>
<accession>A0A0U4B4E3</accession>
<protein>
    <submittedName>
        <fullName evidence="1">Uncharacterized protein</fullName>
    </submittedName>
</protein>
<gene>
    <name evidence="1" type="primary">73</name>
    <name evidence="1" type="ORF">LAROYE_73</name>
</gene>
<evidence type="ECO:0000313" key="2">
    <source>
        <dbReference type="Proteomes" id="UP000222336"/>
    </source>
</evidence>
<name>A0A0U4B4E3_9CAUD</name>
<organism evidence="1 2">
    <name type="scientific">Arthrobacter phage Laroye</name>
    <dbReference type="NCBI Taxonomy" id="1772305"/>
    <lineage>
        <taxon>Viruses</taxon>
        <taxon>Duplodnaviria</taxon>
        <taxon>Heunggongvirae</taxon>
        <taxon>Uroviricota</taxon>
        <taxon>Caudoviricetes</taxon>
        <taxon>Laroyevirus</taxon>
        <taxon>Laroyevirus laroye</taxon>
    </lineage>
</organism>
<dbReference type="EMBL" id="KU160654">
    <property type="protein sequence ID" value="ALY09598.1"/>
    <property type="molecule type" value="Genomic_DNA"/>
</dbReference>
<dbReference type="RefSeq" id="YP_009603063.1">
    <property type="nucleotide sequence ID" value="NC_041947.1"/>
</dbReference>
<dbReference type="KEGG" id="vg:40078929"/>
<keyword evidence="2" id="KW-1185">Reference proteome</keyword>
<sequence length="150" mass="17002">MDQLITPNPNIWCEPGWCLQYVRETFGIPNGVYPTATSGWENAKFKHPGEYAPLGVWTPLWFYMSKVPAGHVVLQAPDGSIYSTSDPSNTPHHHPNLADLMAYYAYWGLPLTYLGWSEDIERVRVVQPTPVKPKYTDDEQVLVDLQLSLP</sequence>
<proteinExistence type="predicted"/>
<dbReference type="Proteomes" id="UP000222336">
    <property type="component" value="Segment"/>
</dbReference>